<dbReference type="STRING" id="1909395.BKM31_17645"/>
<dbReference type="Proteomes" id="UP000190797">
    <property type="component" value="Chromosome"/>
</dbReference>
<reference evidence="2" key="1">
    <citation type="journal article" date="2017" name="Med. Chem. Commun.">
        <title>Nonomuraea sp. ATCC 55076 harbours the largest actinomycete chromosome to date and the kistamicin biosynthetic gene cluster.</title>
        <authorList>
            <person name="Nazari B."/>
            <person name="Forneris C.C."/>
            <person name="Gibson M.I."/>
            <person name="Moon K."/>
            <person name="Schramma K.R."/>
            <person name="Seyedsayamdost M.R."/>
        </authorList>
    </citation>
    <scope>NUCLEOTIDE SEQUENCE [LARGE SCALE GENOMIC DNA]</scope>
    <source>
        <strain evidence="2">ATCC 55076</strain>
    </source>
</reference>
<dbReference type="KEGG" id="noa:BKM31_17645"/>
<evidence type="ECO:0000313" key="2">
    <source>
        <dbReference type="Proteomes" id="UP000190797"/>
    </source>
</evidence>
<gene>
    <name evidence="1" type="ORF">BKM31_17645</name>
</gene>
<keyword evidence="2" id="KW-1185">Reference proteome</keyword>
<sequence length="78" mass="8684">MILPVAWSAHRYQPVGCCLQRVSPPLQVREVDRSVVRLQRTYWAGRGWARSRLAPSSAVQNVATCAASWGGVSHRHTT</sequence>
<dbReference type="AlphaFoldDB" id="A0A1U9ZYL1"/>
<accession>A0A1U9ZYL1</accession>
<name>A0A1U9ZYL1_9ACTN</name>
<organism evidence="1 2">
    <name type="scientific">[Actinomadura] parvosata subsp. kistnae</name>
    <dbReference type="NCBI Taxonomy" id="1909395"/>
    <lineage>
        <taxon>Bacteria</taxon>
        <taxon>Bacillati</taxon>
        <taxon>Actinomycetota</taxon>
        <taxon>Actinomycetes</taxon>
        <taxon>Streptosporangiales</taxon>
        <taxon>Streptosporangiaceae</taxon>
        <taxon>Nonomuraea</taxon>
    </lineage>
</organism>
<proteinExistence type="predicted"/>
<dbReference type="EMBL" id="CP017717">
    <property type="protein sequence ID" value="AQZ63043.1"/>
    <property type="molecule type" value="Genomic_DNA"/>
</dbReference>
<evidence type="ECO:0000313" key="1">
    <source>
        <dbReference type="EMBL" id="AQZ63043.1"/>
    </source>
</evidence>
<protein>
    <submittedName>
        <fullName evidence="1">Uncharacterized protein</fullName>
    </submittedName>
</protein>